<dbReference type="PANTHER" id="PTHR30349">
    <property type="entry name" value="PHAGE INTEGRASE-RELATED"/>
    <property type="match status" value="1"/>
</dbReference>
<dbReference type="PANTHER" id="PTHR30349:SF89">
    <property type="entry name" value="INTEGRASE_RECOMBINASE"/>
    <property type="match status" value="1"/>
</dbReference>
<dbReference type="Gene3D" id="1.10.150.130">
    <property type="match status" value="1"/>
</dbReference>
<protein>
    <submittedName>
        <fullName evidence="5">Site-specific recombinase XerD</fullName>
    </submittedName>
</protein>
<dbReference type="Proteomes" id="UP000243297">
    <property type="component" value="Unassembled WGS sequence"/>
</dbReference>
<reference evidence="6" key="1">
    <citation type="submission" date="2017-02" db="EMBL/GenBank/DDBJ databases">
        <authorList>
            <person name="Varghese N."/>
            <person name="Submissions S."/>
        </authorList>
    </citation>
    <scope>NUCLEOTIDE SEQUENCE [LARGE SCALE GENOMIC DNA]</scope>
    <source>
        <strain evidence="6">ATCC 25662</strain>
    </source>
</reference>
<dbReference type="GO" id="GO:0015074">
    <property type="term" value="P:DNA integration"/>
    <property type="evidence" value="ECO:0007669"/>
    <property type="project" value="UniProtKB-KW"/>
</dbReference>
<dbReference type="InterPro" id="IPR010998">
    <property type="entry name" value="Integrase_recombinase_N"/>
</dbReference>
<dbReference type="AlphaFoldDB" id="A0A1T4LI97"/>
<dbReference type="Gene3D" id="1.10.443.10">
    <property type="entry name" value="Intergrase catalytic core"/>
    <property type="match status" value="1"/>
</dbReference>
<dbReference type="InterPro" id="IPR002104">
    <property type="entry name" value="Integrase_catalytic"/>
</dbReference>
<dbReference type="OrthoDB" id="9801717at2"/>
<dbReference type="STRING" id="118967.SAMN02745191_0890"/>
<keyword evidence="3" id="KW-0233">DNA recombination</keyword>
<keyword evidence="1" id="KW-0229">DNA integration</keyword>
<gene>
    <name evidence="5" type="ORF">SAMN02745191_0890</name>
</gene>
<dbReference type="GO" id="GO:0006310">
    <property type="term" value="P:DNA recombination"/>
    <property type="evidence" value="ECO:0007669"/>
    <property type="project" value="UniProtKB-KW"/>
</dbReference>
<evidence type="ECO:0000256" key="1">
    <source>
        <dbReference type="ARBA" id="ARBA00022908"/>
    </source>
</evidence>
<dbReference type="EMBL" id="FUWY01000002">
    <property type="protein sequence ID" value="SJZ54104.1"/>
    <property type="molecule type" value="Genomic_DNA"/>
</dbReference>
<sequence>MKWNCIEYSQFLTENERSELTIKKYCADIEKYIKFITERNEYITKENVILFKRSLLGLYAVSSANSIIIAVNGYLKFIGLSDYCVRVYKLQRSIFMDDTKSFDKNDYYKLIEKSKKDKNEKITEILYTFASTGIRVSELRYITVESLNRGKVQVNLKGKIRVIILTNNLVKRLRVYCKKFNILKGSIFVTRNGRNIDRSNLWRSLKKLAKEGGVACSKVFPHNFRHLFAKIYYEKQRDIVRLADFLGHSSLETTRLYTSTGNINECRVMLDAIFKFRE</sequence>
<name>A0A1T4LI97_9FIRM</name>
<dbReference type="Pfam" id="PF00589">
    <property type="entry name" value="Phage_integrase"/>
    <property type="match status" value="1"/>
</dbReference>
<dbReference type="RefSeq" id="WP_078711319.1">
    <property type="nucleotide sequence ID" value="NZ_FUWY01000002.1"/>
</dbReference>
<evidence type="ECO:0000256" key="2">
    <source>
        <dbReference type="ARBA" id="ARBA00023125"/>
    </source>
</evidence>
<proteinExistence type="predicted"/>
<dbReference type="InterPro" id="IPR011010">
    <property type="entry name" value="DNA_brk_join_enz"/>
</dbReference>
<keyword evidence="2" id="KW-0238">DNA-binding</keyword>
<evidence type="ECO:0000313" key="6">
    <source>
        <dbReference type="Proteomes" id="UP000243297"/>
    </source>
</evidence>
<dbReference type="InterPro" id="IPR004107">
    <property type="entry name" value="Integrase_SAM-like_N"/>
</dbReference>
<evidence type="ECO:0000313" key="5">
    <source>
        <dbReference type="EMBL" id="SJZ54104.1"/>
    </source>
</evidence>
<evidence type="ECO:0000259" key="4">
    <source>
        <dbReference type="PROSITE" id="PS51898"/>
    </source>
</evidence>
<dbReference type="SUPFAM" id="SSF56349">
    <property type="entry name" value="DNA breaking-rejoining enzymes"/>
    <property type="match status" value="1"/>
</dbReference>
<organism evidence="5 6">
    <name type="scientific">Anaerorhabdus furcosa</name>
    <dbReference type="NCBI Taxonomy" id="118967"/>
    <lineage>
        <taxon>Bacteria</taxon>
        <taxon>Bacillati</taxon>
        <taxon>Bacillota</taxon>
        <taxon>Erysipelotrichia</taxon>
        <taxon>Erysipelotrichales</taxon>
        <taxon>Erysipelotrichaceae</taxon>
        <taxon>Anaerorhabdus</taxon>
    </lineage>
</organism>
<dbReference type="InterPro" id="IPR050090">
    <property type="entry name" value="Tyrosine_recombinase_XerCD"/>
</dbReference>
<keyword evidence="6" id="KW-1185">Reference proteome</keyword>
<evidence type="ECO:0000256" key="3">
    <source>
        <dbReference type="ARBA" id="ARBA00023172"/>
    </source>
</evidence>
<dbReference type="PROSITE" id="PS51898">
    <property type="entry name" value="TYR_RECOMBINASE"/>
    <property type="match status" value="1"/>
</dbReference>
<dbReference type="GO" id="GO:0003677">
    <property type="term" value="F:DNA binding"/>
    <property type="evidence" value="ECO:0007669"/>
    <property type="project" value="UniProtKB-KW"/>
</dbReference>
<feature type="domain" description="Tyr recombinase" evidence="4">
    <location>
        <begin position="97"/>
        <end position="271"/>
    </location>
</feature>
<accession>A0A1T4LI97</accession>
<dbReference type="InterPro" id="IPR013762">
    <property type="entry name" value="Integrase-like_cat_sf"/>
</dbReference>
<dbReference type="Pfam" id="PF02899">
    <property type="entry name" value="Phage_int_SAM_1"/>
    <property type="match status" value="1"/>
</dbReference>